<keyword evidence="1" id="KW-0472">Membrane</keyword>
<evidence type="ECO:0000313" key="3">
    <source>
        <dbReference type="Proteomes" id="UP000001542"/>
    </source>
</evidence>
<dbReference type="SMR" id="A2FL58"/>
<organism evidence="2 3">
    <name type="scientific">Trichomonas vaginalis (strain ATCC PRA-98 / G3)</name>
    <dbReference type="NCBI Taxonomy" id="412133"/>
    <lineage>
        <taxon>Eukaryota</taxon>
        <taxon>Metamonada</taxon>
        <taxon>Parabasalia</taxon>
        <taxon>Trichomonadida</taxon>
        <taxon>Trichomonadidae</taxon>
        <taxon>Trichomonas</taxon>
    </lineage>
</organism>
<protein>
    <submittedName>
        <fullName evidence="2">Uncharacterized protein</fullName>
    </submittedName>
</protein>
<sequence length="683" mass="78130">MFYVYNNSGWSCVVSIHDSNIKFAPPNQQGYNSVNPHPAVITFKFYDDFEFGLQIMINVTLKEYSIVSTHTSDDWISRLDQIYVWHPFHVLATDDDNQKHYEIHRAHQEPDYFFVSILSNLDSHIISKNLDTRMISTSGVITKFPVCLRLKRGSAGLISIPVNQGILCFLIQNHKFKFLKGTNTLIQIKEGEKLVIYHPLHELCKASVNYLVIPKEVNCTSIHYNRQDKRVVSIADYTDPWSVSSVSQNEIGSVCLFYAADERQNVRIDYKTNGSDYFYYISPEGKQFLSSSEGSVIKTSSIFLIEPRKALPETTLAYFILNDESLSLKGSSTIIPCNKNWSTNEAFSAINNPSEIVVDSSFMSFSFSSTLKLFFICPQSLFKLWNSTPRLPSELKATVYSSHNELIKVLPRDDISFKFEEQPGYILIEVKTTETIYHSFVLQNNTNFNSQKFKCNDFIVTSELQSHYSLGHKLQHANATFRKGWNTCIYYKRIAAHQITISNPFTSQIKITAYNNEMSEINVNEDLPQGSTLLHIKVLNPPHAGYIKIIDSCVSMCKALHPATHFFNLNSEASQVDVLSLPEFVSTIKSKKKIILFVFLFIALFLMLFLAIASWMIHCYINHRFGRRDELRLLSRNTYDYDADIRYPAPGSIPFPIAPAMQIVQPAAFQPVYPATYYLPVTY</sequence>
<name>A2FL58_TRIV3</name>
<keyword evidence="1" id="KW-0812">Transmembrane</keyword>
<keyword evidence="1" id="KW-1133">Transmembrane helix</keyword>
<dbReference type="Proteomes" id="UP000001542">
    <property type="component" value="Unassembled WGS sequence"/>
</dbReference>
<feature type="transmembrane region" description="Helical" evidence="1">
    <location>
        <begin position="594"/>
        <end position="617"/>
    </location>
</feature>
<dbReference type="RefSeq" id="XP_001307277.1">
    <property type="nucleotide sequence ID" value="XM_001307276.1"/>
</dbReference>
<keyword evidence="3" id="KW-1185">Reference proteome</keyword>
<dbReference type="AlphaFoldDB" id="A2FL58"/>
<accession>A2FL58</accession>
<reference evidence="2" key="1">
    <citation type="submission" date="2006-10" db="EMBL/GenBank/DDBJ databases">
        <authorList>
            <person name="Amadeo P."/>
            <person name="Zhao Q."/>
            <person name="Wortman J."/>
            <person name="Fraser-Liggett C."/>
            <person name="Carlton J."/>
        </authorList>
    </citation>
    <scope>NUCLEOTIDE SEQUENCE</scope>
    <source>
        <strain evidence="2">G3</strain>
    </source>
</reference>
<proteinExistence type="predicted"/>
<gene>
    <name evidence="2" type="ORF">TVAG_488860</name>
</gene>
<dbReference type="KEGG" id="tva:4752080"/>
<evidence type="ECO:0000313" key="2">
    <source>
        <dbReference type="EMBL" id="EAX94347.1"/>
    </source>
</evidence>
<dbReference type="EMBL" id="DS113862">
    <property type="protein sequence ID" value="EAX94347.1"/>
    <property type="molecule type" value="Genomic_DNA"/>
</dbReference>
<dbReference type="VEuPathDB" id="TrichDB:TVAG_488860"/>
<dbReference type="VEuPathDB" id="TrichDB:TVAGG3_0427060"/>
<evidence type="ECO:0000256" key="1">
    <source>
        <dbReference type="SAM" id="Phobius"/>
    </source>
</evidence>
<dbReference type="InParanoid" id="A2FL58"/>
<reference evidence="2" key="2">
    <citation type="journal article" date="2007" name="Science">
        <title>Draft genome sequence of the sexually transmitted pathogen Trichomonas vaginalis.</title>
        <authorList>
            <person name="Carlton J.M."/>
            <person name="Hirt R.P."/>
            <person name="Silva J.C."/>
            <person name="Delcher A.L."/>
            <person name="Schatz M."/>
            <person name="Zhao Q."/>
            <person name="Wortman J.R."/>
            <person name="Bidwell S.L."/>
            <person name="Alsmark U.C.M."/>
            <person name="Besteiro S."/>
            <person name="Sicheritz-Ponten T."/>
            <person name="Noel C.J."/>
            <person name="Dacks J.B."/>
            <person name="Foster P.G."/>
            <person name="Simillion C."/>
            <person name="Van de Peer Y."/>
            <person name="Miranda-Saavedra D."/>
            <person name="Barton G.J."/>
            <person name="Westrop G.D."/>
            <person name="Mueller S."/>
            <person name="Dessi D."/>
            <person name="Fiori P.L."/>
            <person name="Ren Q."/>
            <person name="Paulsen I."/>
            <person name="Zhang H."/>
            <person name="Bastida-Corcuera F.D."/>
            <person name="Simoes-Barbosa A."/>
            <person name="Brown M.T."/>
            <person name="Hayes R.D."/>
            <person name="Mukherjee M."/>
            <person name="Okumura C.Y."/>
            <person name="Schneider R."/>
            <person name="Smith A.J."/>
            <person name="Vanacova S."/>
            <person name="Villalvazo M."/>
            <person name="Haas B.J."/>
            <person name="Pertea M."/>
            <person name="Feldblyum T.V."/>
            <person name="Utterback T.R."/>
            <person name="Shu C.L."/>
            <person name="Osoegawa K."/>
            <person name="de Jong P.J."/>
            <person name="Hrdy I."/>
            <person name="Horvathova L."/>
            <person name="Zubacova Z."/>
            <person name="Dolezal P."/>
            <person name="Malik S.B."/>
            <person name="Logsdon J.M. Jr."/>
            <person name="Henze K."/>
            <person name="Gupta A."/>
            <person name="Wang C.C."/>
            <person name="Dunne R.L."/>
            <person name="Upcroft J.A."/>
            <person name="Upcroft P."/>
            <person name="White O."/>
            <person name="Salzberg S.L."/>
            <person name="Tang P."/>
            <person name="Chiu C.-H."/>
            <person name="Lee Y.-S."/>
            <person name="Embley T.M."/>
            <person name="Coombs G.H."/>
            <person name="Mottram J.C."/>
            <person name="Tachezy J."/>
            <person name="Fraser-Liggett C.M."/>
            <person name="Johnson P.J."/>
        </authorList>
    </citation>
    <scope>NUCLEOTIDE SEQUENCE [LARGE SCALE GENOMIC DNA]</scope>
    <source>
        <strain evidence="2">G3</strain>
    </source>
</reference>